<dbReference type="Proteomes" id="UP001562425">
    <property type="component" value="Unassembled WGS sequence"/>
</dbReference>
<comment type="caution">
    <text evidence="2">The sequence shown here is derived from an EMBL/GenBank/DDBJ whole genome shotgun (WGS) entry which is preliminary data.</text>
</comment>
<evidence type="ECO:0000313" key="3">
    <source>
        <dbReference type="Proteomes" id="UP001562425"/>
    </source>
</evidence>
<feature type="compositionally biased region" description="Polar residues" evidence="1">
    <location>
        <begin position="377"/>
        <end position="386"/>
    </location>
</feature>
<evidence type="ECO:0000256" key="1">
    <source>
        <dbReference type="SAM" id="MobiDB-lite"/>
    </source>
</evidence>
<feature type="region of interest" description="Disordered" evidence="1">
    <location>
        <begin position="377"/>
        <end position="430"/>
    </location>
</feature>
<proteinExistence type="predicted"/>
<dbReference type="EMBL" id="JBEHCU010007164">
    <property type="protein sequence ID" value="KAL1395396.1"/>
    <property type="molecule type" value="Genomic_DNA"/>
</dbReference>
<feature type="region of interest" description="Disordered" evidence="1">
    <location>
        <begin position="53"/>
        <end position="80"/>
    </location>
</feature>
<accession>A0ABD1D703</accession>
<keyword evidence="3" id="KW-1185">Reference proteome</keyword>
<protein>
    <submittedName>
        <fullName evidence="2">Uncharacterized protein</fullName>
    </submittedName>
</protein>
<reference evidence="2 3" key="1">
    <citation type="submission" date="2024-05" db="EMBL/GenBank/DDBJ databases">
        <title>Culex pipiens pipiens assembly and annotation.</title>
        <authorList>
            <person name="Alout H."/>
            <person name="Durand T."/>
        </authorList>
    </citation>
    <scope>NUCLEOTIDE SEQUENCE [LARGE SCALE GENOMIC DNA]</scope>
    <source>
        <strain evidence="2">HA-2024</strain>
        <tissue evidence="2">Whole body</tissue>
    </source>
</reference>
<gene>
    <name evidence="2" type="ORF">pipiens_002853</name>
</gene>
<evidence type="ECO:0000313" key="2">
    <source>
        <dbReference type="EMBL" id="KAL1395396.1"/>
    </source>
</evidence>
<name>A0ABD1D703_CULPP</name>
<organism evidence="2 3">
    <name type="scientific">Culex pipiens pipiens</name>
    <name type="common">Northern house mosquito</name>
    <dbReference type="NCBI Taxonomy" id="38569"/>
    <lineage>
        <taxon>Eukaryota</taxon>
        <taxon>Metazoa</taxon>
        <taxon>Ecdysozoa</taxon>
        <taxon>Arthropoda</taxon>
        <taxon>Hexapoda</taxon>
        <taxon>Insecta</taxon>
        <taxon>Pterygota</taxon>
        <taxon>Neoptera</taxon>
        <taxon>Endopterygota</taxon>
        <taxon>Diptera</taxon>
        <taxon>Nematocera</taxon>
        <taxon>Culicoidea</taxon>
        <taxon>Culicidae</taxon>
        <taxon>Culicinae</taxon>
        <taxon>Culicini</taxon>
        <taxon>Culex</taxon>
        <taxon>Culex</taxon>
    </lineage>
</organism>
<dbReference type="AlphaFoldDB" id="A0ABD1D703"/>
<sequence length="430" mass="46770">MSQSWSGNPRIEQIQSHYTGLGPHRNGVELVFDLHFRLAAIVLLSAAVLAAKEPQKPKPTKATPVTASPKAPAKTPHGKREAPVGYGHMDYIPPSHPGYSYGIAQPSFNLPQYSGHKYFGMPSYKFAAAPQSSYFAPVSQHGFNSLADSSVKYSIGSKELAELIKALHSPSPAISIKAVPTGHGWDTPYSYDAFAHYKPTMYKVHEISPSYGAPLATPYLPPSYGIPQQLSEPTYPTGVKGVRHYASSVNAPVPDIYSGNKYISAIKPINVQTPAQVVSPLHTSIHAQKPFKPSTYLGSSNDISDYTQTQTPTSSSAHNAYLAPTLQYLPPAKPQNKITFDQPSKSYLPPVPVKTNNGYLPPPKPANTYLPVASPNHNYIPVTSNDDNVKHYQHLQPPHSSEESNESAYDYHASAPSGSTAKPHHHPWQP</sequence>